<evidence type="ECO:0000256" key="4">
    <source>
        <dbReference type="PROSITE-ProRule" id="PRU00125"/>
    </source>
</evidence>
<dbReference type="PROSITE" id="PS50023">
    <property type="entry name" value="LIM_DOMAIN_2"/>
    <property type="match status" value="3"/>
</dbReference>
<keyword evidence="7" id="KW-1185">Reference proteome</keyword>
<gene>
    <name evidence="6" type="ORF">A3Q56_05176</name>
</gene>
<dbReference type="PANTHER" id="PTHR24210">
    <property type="entry name" value="LIM DOMAIN-CONTAINING PROTEIN"/>
    <property type="match status" value="1"/>
</dbReference>
<accession>A0A177AZ06</accession>
<dbReference type="CDD" id="cd09334">
    <property type="entry name" value="LIM4_PINCH"/>
    <property type="match status" value="1"/>
</dbReference>
<dbReference type="OrthoDB" id="20689at2759"/>
<feature type="domain" description="LIM zinc-binding" evidence="5">
    <location>
        <begin position="233"/>
        <end position="293"/>
    </location>
</feature>
<evidence type="ECO:0000313" key="7">
    <source>
        <dbReference type="Proteomes" id="UP000078046"/>
    </source>
</evidence>
<evidence type="ECO:0000259" key="5">
    <source>
        <dbReference type="PROSITE" id="PS50023"/>
    </source>
</evidence>
<dbReference type="PANTHER" id="PTHR24210:SF0">
    <property type="entry name" value="LIM DOMAIN-CONTAINING PROTEIN"/>
    <property type="match status" value="1"/>
</dbReference>
<protein>
    <submittedName>
        <fullName evidence="6">LIM and senescent cell antigen-like-containing domain protein 2</fullName>
    </submittedName>
</protein>
<dbReference type="AlphaFoldDB" id="A0A177AZ06"/>
<dbReference type="GO" id="GO:0046872">
    <property type="term" value="F:metal ion binding"/>
    <property type="evidence" value="ECO:0007669"/>
    <property type="project" value="UniProtKB-KW"/>
</dbReference>
<keyword evidence="3 4" id="KW-0440">LIM domain</keyword>
<evidence type="ECO:0000256" key="1">
    <source>
        <dbReference type="ARBA" id="ARBA00022723"/>
    </source>
</evidence>
<evidence type="ECO:0000256" key="3">
    <source>
        <dbReference type="ARBA" id="ARBA00023038"/>
    </source>
</evidence>
<feature type="domain" description="LIM zinc-binding" evidence="5">
    <location>
        <begin position="112"/>
        <end position="170"/>
    </location>
</feature>
<dbReference type="SUPFAM" id="SSF57716">
    <property type="entry name" value="Glucocorticoid receptor-like (DNA-binding domain)"/>
    <property type="match status" value="4"/>
</dbReference>
<keyword evidence="2 4" id="KW-0862">Zinc</keyword>
<reference evidence="6 7" key="1">
    <citation type="submission" date="2016-04" db="EMBL/GenBank/DDBJ databases">
        <title>The genome of Intoshia linei affirms orthonectids as highly simplified spiralians.</title>
        <authorList>
            <person name="Mikhailov K.V."/>
            <person name="Slusarev G.S."/>
            <person name="Nikitin M.A."/>
            <person name="Logacheva M.D."/>
            <person name="Penin A."/>
            <person name="Aleoshin V."/>
            <person name="Panchin Y.V."/>
        </authorList>
    </citation>
    <scope>NUCLEOTIDE SEQUENCE [LARGE SCALE GENOMIC DNA]</scope>
    <source>
        <strain evidence="6">Intl2013</strain>
        <tissue evidence="6">Whole animal</tissue>
    </source>
</reference>
<proteinExistence type="predicted"/>
<dbReference type="Proteomes" id="UP000078046">
    <property type="component" value="Unassembled WGS sequence"/>
</dbReference>
<evidence type="ECO:0000313" key="6">
    <source>
        <dbReference type="EMBL" id="OAF67090.1"/>
    </source>
</evidence>
<keyword evidence="1 4" id="KW-0479">Metal-binding</keyword>
<organism evidence="6 7">
    <name type="scientific">Intoshia linei</name>
    <dbReference type="NCBI Taxonomy" id="1819745"/>
    <lineage>
        <taxon>Eukaryota</taxon>
        <taxon>Metazoa</taxon>
        <taxon>Spiralia</taxon>
        <taxon>Lophotrochozoa</taxon>
        <taxon>Mesozoa</taxon>
        <taxon>Orthonectida</taxon>
        <taxon>Rhopaluridae</taxon>
        <taxon>Intoshia</taxon>
    </lineage>
</organism>
<dbReference type="Pfam" id="PF00412">
    <property type="entry name" value="LIM"/>
    <property type="match status" value="4"/>
</dbReference>
<sequence>MIQKKKAPLPAPLRKLTVKENKDDDELALPQFDMNIIEKSKVNGIKDNASGGLCNRCGEPIEDDEMRYEDESYHISCFVCAECFKPFETNTFFEHFGKRYCKTDHELLFCPSCARCGKFISGPVLKAFDVEWHASCFKCDNCRSPWDGQVFKRLNNRVLCPNCFEIDIKKYKDINMCSQCDDVIEYEKFKFKGLFYHSYHFRCKTCGCELSNYAREYESQLYCFRCYNKLGVAICAACRRPIENARVIHAMNQAWHEEHFVCVHCEVPFLGSRYYEQYSKPYCRAHYFELYGKQCFHCNTIIYGEGVTILAKIWCPEHYICFICEKKMEDDRKVFDFDHRPICKRCVECLPTHVLKSLNQSFKGFIS</sequence>
<dbReference type="EMBL" id="LWCA01000748">
    <property type="protein sequence ID" value="OAF67090.1"/>
    <property type="molecule type" value="Genomic_DNA"/>
</dbReference>
<dbReference type="Gene3D" id="2.10.110.10">
    <property type="entry name" value="Cysteine Rich Protein"/>
    <property type="match status" value="5"/>
</dbReference>
<feature type="domain" description="LIM zinc-binding" evidence="5">
    <location>
        <begin position="52"/>
        <end position="111"/>
    </location>
</feature>
<evidence type="ECO:0000256" key="2">
    <source>
        <dbReference type="ARBA" id="ARBA00022833"/>
    </source>
</evidence>
<dbReference type="SMART" id="SM00132">
    <property type="entry name" value="LIM"/>
    <property type="match status" value="5"/>
</dbReference>
<name>A0A177AZ06_9BILA</name>
<dbReference type="InterPro" id="IPR001781">
    <property type="entry name" value="Znf_LIM"/>
</dbReference>
<dbReference type="InterPro" id="IPR017351">
    <property type="entry name" value="PINCH-1-4-like"/>
</dbReference>
<dbReference type="FunFam" id="2.10.110.10:FF:000009">
    <property type="entry name" value="Paxillin isoform 1"/>
    <property type="match status" value="1"/>
</dbReference>
<comment type="caution">
    <text evidence="6">The sequence shown here is derived from an EMBL/GenBank/DDBJ whole genome shotgun (WGS) entry which is preliminary data.</text>
</comment>
<dbReference type="PROSITE" id="PS00478">
    <property type="entry name" value="LIM_DOMAIN_1"/>
    <property type="match status" value="1"/>
</dbReference>